<dbReference type="EC" id="2.8.2.-" evidence="1"/>
<proteinExistence type="inferred from homology"/>
<keyword evidence="1" id="KW-0808">Transferase</keyword>
<evidence type="ECO:0000259" key="2">
    <source>
        <dbReference type="Pfam" id="PF00685"/>
    </source>
</evidence>
<evidence type="ECO:0000313" key="3">
    <source>
        <dbReference type="EMBL" id="KAB0396188.1"/>
    </source>
</evidence>
<dbReference type="Gene3D" id="3.40.50.300">
    <property type="entry name" value="P-loop containing nucleotide triphosphate hydrolases"/>
    <property type="match status" value="1"/>
</dbReference>
<dbReference type="Proteomes" id="UP000437017">
    <property type="component" value="Unassembled WGS sequence"/>
</dbReference>
<keyword evidence="4" id="KW-1185">Reference proteome</keyword>
<comment type="caution">
    <text evidence="3">The sequence shown here is derived from an EMBL/GenBank/DDBJ whole genome shotgun (WGS) entry which is preliminary data.</text>
</comment>
<evidence type="ECO:0000313" key="4">
    <source>
        <dbReference type="Proteomes" id="UP000437017"/>
    </source>
</evidence>
<reference evidence="3 4" key="1">
    <citation type="journal article" date="2019" name="PLoS ONE">
        <title>Genomic analyses reveal an absence of contemporary introgressive admixture between fin whales and blue whales, despite known hybrids.</title>
        <authorList>
            <person name="Westbury M.V."/>
            <person name="Petersen B."/>
            <person name="Lorenzen E.D."/>
        </authorList>
    </citation>
    <scope>NUCLEOTIDE SEQUENCE [LARGE SCALE GENOMIC DNA]</scope>
    <source>
        <strain evidence="3">FinWhale-01</strain>
    </source>
</reference>
<name>A0A643C8B3_BALPH</name>
<dbReference type="GO" id="GO:0008146">
    <property type="term" value="F:sulfotransferase activity"/>
    <property type="evidence" value="ECO:0007669"/>
    <property type="project" value="InterPro"/>
</dbReference>
<evidence type="ECO:0000256" key="1">
    <source>
        <dbReference type="RuleBase" id="RU361155"/>
    </source>
</evidence>
<dbReference type="Pfam" id="PF00685">
    <property type="entry name" value="Sulfotransfer_1"/>
    <property type="match status" value="1"/>
</dbReference>
<dbReference type="OrthoDB" id="205623at2759"/>
<feature type="non-terminal residue" evidence="3">
    <location>
        <position position="152"/>
    </location>
</feature>
<organism evidence="3 4">
    <name type="scientific">Balaenoptera physalus</name>
    <name type="common">Fin whale</name>
    <name type="synonym">Balaena physalus</name>
    <dbReference type="NCBI Taxonomy" id="9770"/>
    <lineage>
        <taxon>Eukaryota</taxon>
        <taxon>Metazoa</taxon>
        <taxon>Chordata</taxon>
        <taxon>Craniata</taxon>
        <taxon>Vertebrata</taxon>
        <taxon>Euteleostomi</taxon>
        <taxon>Mammalia</taxon>
        <taxon>Eutheria</taxon>
        <taxon>Laurasiatheria</taxon>
        <taxon>Artiodactyla</taxon>
        <taxon>Whippomorpha</taxon>
        <taxon>Cetacea</taxon>
        <taxon>Mysticeti</taxon>
        <taxon>Balaenopteridae</taxon>
        <taxon>Balaenoptera</taxon>
    </lineage>
</organism>
<dbReference type="EMBL" id="SGJD01002233">
    <property type="protein sequence ID" value="KAB0396188.1"/>
    <property type="molecule type" value="Genomic_DNA"/>
</dbReference>
<dbReference type="InterPro" id="IPR027417">
    <property type="entry name" value="P-loop_NTPase"/>
</dbReference>
<feature type="domain" description="Sulfotransferase" evidence="2">
    <location>
        <begin position="77"/>
        <end position="119"/>
    </location>
</feature>
<dbReference type="InterPro" id="IPR000863">
    <property type="entry name" value="Sulfotransferase_dom"/>
</dbReference>
<gene>
    <name evidence="3" type="ORF">E2I00_013322</name>
</gene>
<dbReference type="SUPFAM" id="SSF52540">
    <property type="entry name" value="P-loop containing nucleoside triphosphate hydrolases"/>
    <property type="match status" value="1"/>
</dbReference>
<protein>
    <recommendedName>
        <fullName evidence="1">Sulfotransferase</fullName>
        <ecNumber evidence="1">2.8.2.-</ecNumber>
    </recommendedName>
</protein>
<feature type="non-terminal residue" evidence="3">
    <location>
        <position position="1"/>
    </location>
</feature>
<comment type="similarity">
    <text evidence="1">Belongs to the sulfotransferase 1 family.</text>
</comment>
<accession>A0A643C8B3</accession>
<dbReference type="AlphaFoldDB" id="A0A643C8B3"/>
<sequence>GILFSTKSSEELLNSLDSSEAREDDVFLVSYSKSSKALTGLQKSLRTFPMLEFYPNTSIELGDISKFEELKMYCERSYPNAFELQLVYGSWFDHVLSWEEHKNPKNILIISYEEMKKKTSFTEMKNNTAKENCDPNHTICALTYNRNLVFRK</sequence>